<feature type="compositionally biased region" description="Low complexity" evidence="2">
    <location>
        <begin position="537"/>
        <end position="550"/>
    </location>
</feature>
<evidence type="ECO:0000259" key="3">
    <source>
        <dbReference type="Pfam" id="PF25540"/>
    </source>
</evidence>
<reference evidence="6" key="1">
    <citation type="submission" date="2016-10" db="EMBL/GenBank/DDBJ databases">
        <authorList>
            <person name="Jeantristanb JTB J.-T."/>
            <person name="Ricardo R."/>
        </authorList>
    </citation>
    <scope>NUCLEOTIDE SEQUENCE [LARGE SCALE GENOMIC DNA]</scope>
</reference>
<dbReference type="AlphaFoldDB" id="A0A2X0NLL0"/>
<proteinExistence type="predicted"/>
<dbReference type="PANTHER" id="PTHR37543:SF1">
    <property type="entry name" value="CCCH ZINC FINGER DNA BINDING PROTEIN (AFU_ORTHOLOGUE AFUA_5G12760)"/>
    <property type="match status" value="1"/>
</dbReference>
<organism evidence="5 6">
    <name type="scientific">Microbotryum saponariae</name>
    <dbReference type="NCBI Taxonomy" id="289078"/>
    <lineage>
        <taxon>Eukaryota</taxon>
        <taxon>Fungi</taxon>
        <taxon>Dikarya</taxon>
        <taxon>Basidiomycota</taxon>
        <taxon>Pucciniomycotina</taxon>
        <taxon>Microbotryomycetes</taxon>
        <taxon>Microbotryales</taxon>
        <taxon>Microbotryaceae</taxon>
        <taxon>Microbotryum</taxon>
    </lineage>
</organism>
<feature type="coiled-coil region" evidence="1">
    <location>
        <begin position="68"/>
        <end position="116"/>
    </location>
</feature>
<feature type="region of interest" description="Disordered" evidence="2">
    <location>
        <begin position="572"/>
        <end position="597"/>
    </location>
</feature>
<feature type="region of interest" description="Disordered" evidence="2">
    <location>
        <begin position="537"/>
        <end position="559"/>
    </location>
</feature>
<evidence type="ECO:0000256" key="2">
    <source>
        <dbReference type="SAM" id="MobiDB-lite"/>
    </source>
</evidence>
<sequence>MKYEHGGLDQLDPNPSKLDQHGSFDRRKNCAPRHIAPDPETPLSPAFVNEQGPRIGAELDRSSASPQSADLRNEMAHLKRRIQSMTEMFGRMEVERRETMMEVENLRREVALSKRRRGQGSKSLAVVLLDFELDMFDSALFRRPDEAGRNAARGLRNKVRSYLPAERAGCSVMVYIFLSRDSQLVADMCAEGVISSERELDEFVASFNKAHPLFLLVSSDAPRNETLQRLRDLDHQGLAALYSRLDSCSSLILGRWALDLECANMICSGPSTSEETPRYLKKISFVEPVVGTWVPPELIQRSPVILDTSGLLRKTLLRRNKGAVRGLKLDEYRVSPYRMALMATRAELRMGRMGLQSLLDQAPPICLQHYLGELPCALDSCAFSHAYTIPKDKLDTLRHSLLSTPCAQILQGTECALADGCFFAHVCPRGLSCSRQGCAFPNFMHPDLSTVVVPRLRTPLTKPTTDPGKEAPWPQFVKRAELRLPRSSFVVKLKESKEKIQSQAISSIMPHLSKSHYSVLPDSSVTDSLVVAPAPLKSSKPSLIQPSSSKTIDRIKSGDNINRAAIQRLGIQTLSNEGHGPGSKSGRAGGPKWWQVR</sequence>
<feature type="domain" description="Tandem CCCH zinc finger" evidence="4">
    <location>
        <begin position="397"/>
        <end position="446"/>
    </location>
</feature>
<keyword evidence="1" id="KW-0175">Coiled coil</keyword>
<gene>
    <name evidence="5" type="ORF">BZ3500_MVSOF-1268-A1-R1_CHR4-3G07373</name>
</gene>
<dbReference type="Pfam" id="PF25543">
    <property type="entry name" value="zf-CCCH_tandem"/>
    <property type="match status" value="1"/>
</dbReference>
<dbReference type="InterPro" id="IPR057683">
    <property type="entry name" value="DUF7923"/>
</dbReference>
<accession>A0A2X0NLL0</accession>
<evidence type="ECO:0000259" key="4">
    <source>
        <dbReference type="Pfam" id="PF25543"/>
    </source>
</evidence>
<protein>
    <submittedName>
        <fullName evidence="5">BZ3500_MvSof-1268-A1-R1_Chr4-3g07373 protein</fullName>
    </submittedName>
</protein>
<feature type="domain" description="DUF7923" evidence="3">
    <location>
        <begin position="121"/>
        <end position="233"/>
    </location>
</feature>
<name>A0A2X0NLL0_9BASI</name>
<dbReference type="Pfam" id="PF25540">
    <property type="entry name" value="DUF7923"/>
    <property type="match status" value="1"/>
</dbReference>
<evidence type="ECO:0000313" key="6">
    <source>
        <dbReference type="Proteomes" id="UP000249723"/>
    </source>
</evidence>
<evidence type="ECO:0000256" key="1">
    <source>
        <dbReference type="SAM" id="Coils"/>
    </source>
</evidence>
<feature type="region of interest" description="Disordered" evidence="2">
    <location>
        <begin position="1"/>
        <end position="49"/>
    </location>
</feature>
<dbReference type="InterPro" id="IPR057654">
    <property type="entry name" value="Znf-CCCH_tandem"/>
</dbReference>
<dbReference type="Proteomes" id="UP000249723">
    <property type="component" value="Unassembled WGS sequence"/>
</dbReference>
<dbReference type="EMBL" id="FMWP01000093">
    <property type="protein sequence ID" value="SCZ97688.1"/>
    <property type="molecule type" value="Genomic_DNA"/>
</dbReference>
<keyword evidence="6" id="KW-1185">Reference proteome</keyword>
<feature type="compositionally biased region" description="Gly residues" evidence="2">
    <location>
        <begin position="579"/>
        <end position="589"/>
    </location>
</feature>
<evidence type="ECO:0000313" key="5">
    <source>
        <dbReference type="EMBL" id="SCZ97688.1"/>
    </source>
</evidence>
<dbReference type="PANTHER" id="PTHR37543">
    <property type="entry name" value="CCCH ZINC FINGER DNA BINDING PROTEIN (AFU_ORTHOLOGUE AFUA_5G12760)"/>
    <property type="match status" value="1"/>
</dbReference>
<feature type="compositionally biased region" description="Basic and acidic residues" evidence="2">
    <location>
        <begin position="18"/>
        <end position="28"/>
    </location>
</feature>
<dbReference type="OrthoDB" id="2528574at2759"/>